<dbReference type="PIRSF" id="PIRSF001400">
    <property type="entry name" value="Enolase"/>
    <property type="match status" value="1"/>
</dbReference>
<evidence type="ECO:0000313" key="19">
    <source>
        <dbReference type="Proteomes" id="UP000231322"/>
    </source>
</evidence>
<evidence type="ECO:0000259" key="16">
    <source>
        <dbReference type="SMART" id="SM01192"/>
    </source>
</evidence>
<feature type="binding site" evidence="14">
    <location>
        <position position="288"/>
    </location>
    <ligand>
        <name>substrate</name>
    </ligand>
</feature>
<evidence type="ECO:0000313" key="18">
    <source>
        <dbReference type="EMBL" id="PIH04672.1"/>
    </source>
</evidence>
<dbReference type="PRINTS" id="PR00148">
    <property type="entry name" value="ENOLASE"/>
</dbReference>
<comment type="pathway">
    <text evidence="1 12">Carbohydrate degradation; glycolysis; pyruvate from D-glyceraldehyde 3-phosphate: step 4/5.</text>
</comment>
<dbReference type="PANTHER" id="PTHR11902">
    <property type="entry name" value="ENOLASE"/>
    <property type="match status" value="1"/>
</dbReference>
<keyword evidence="18" id="KW-0670">Pyruvate</keyword>
<evidence type="ECO:0000256" key="7">
    <source>
        <dbReference type="ARBA" id="ARBA00022723"/>
    </source>
</evidence>
<dbReference type="GO" id="GO:0000287">
    <property type="term" value="F:magnesium ion binding"/>
    <property type="evidence" value="ECO:0007669"/>
    <property type="project" value="UniProtKB-UniRule"/>
</dbReference>
<feature type="binding site" evidence="12 15">
    <location>
        <position position="288"/>
    </location>
    <ligand>
        <name>Mg(2+)</name>
        <dbReference type="ChEBI" id="CHEBI:18420"/>
    </ligand>
</feature>
<comment type="catalytic activity">
    <reaction evidence="11">
        <text>(2R)-2-phosphoglycerate = phosphoenolpyruvate + H2O</text>
        <dbReference type="Rhea" id="RHEA:10164"/>
        <dbReference type="ChEBI" id="CHEBI:15377"/>
        <dbReference type="ChEBI" id="CHEBI:58289"/>
        <dbReference type="ChEBI" id="CHEBI:58702"/>
        <dbReference type="EC" id="4.2.1.11"/>
    </reaction>
    <physiologicalReaction direction="left-to-right" evidence="11">
        <dbReference type="Rhea" id="RHEA:10165"/>
    </physiologicalReaction>
</comment>
<feature type="domain" description="Enolase N-terminal" evidence="17">
    <location>
        <begin position="7"/>
        <end position="137"/>
    </location>
</feature>
<feature type="binding site" evidence="14">
    <location>
        <begin position="367"/>
        <end position="370"/>
    </location>
    <ligand>
        <name>substrate</name>
    </ligand>
</feature>
<dbReference type="InterPro" id="IPR020809">
    <property type="entry name" value="Enolase_CS"/>
</dbReference>
<comment type="function">
    <text evidence="12">Catalyzes the reversible conversion of 2-phosphoglycerate (2-PG) into phosphoenolpyruvate (PEP). It is essential for the degradation of carbohydrates via glycolysis.</text>
</comment>
<dbReference type="FunFam" id="3.20.20.120:FF:000001">
    <property type="entry name" value="Enolase"/>
    <property type="match status" value="1"/>
</dbReference>
<comment type="subcellular location">
    <subcellularLocation>
        <location evidence="12">Cytoplasm</location>
    </subcellularLocation>
    <subcellularLocation>
        <location evidence="12">Secreted</location>
    </subcellularLocation>
    <subcellularLocation>
        <location evidence="12">Cell surface</location>
    </subcellularLocation>
    <text evidence="12">Fractions of enolase are present in both the cytoplasm and on the cell surface.</text>
</comment>
<dbReference type="FunFam" id="3.30.390.10:FF:000001">
    <property type="entry name" value="Enolase"/>
    <property type="match status" value="1"/>
</dbReference>
<comment type="cofactor">
    <cofactor evidence="12">
        <name>Mg(2+)</name>
        <dbReference type="ChEBI" id="CHEBI:18420"/>
    </cofactor>
    <text evidence="12">Binds a second Mg(2+) ion via substrate during catalysis.</text>
</comment>
<dbReference type="UniPathway" id="UPA00109">
    <property type="reaction ID" value="UER00187"/>
</dbReference>
<dbReference type="NCBIfam" id="TIGR01060">
    <property type="entry name" value="eno"/>
    <property type="match status" value="1"/>
</dbReference>
<feature type="binding site" evidence="12">
    <location>
        <position position="369"/>
    </location>
    <ligand>
        <name>(2R)-2-phosphoglycerate</name>
        <dbReference type="ChEBI" id="CHEBI:58289"/>
    </ligand>
</feature>
<keyword evidence="9 12" id="KW-0324">Glycolysis</keyword>
<feature type="binding site" evidence="12">
    <location>
        <position position="340"/>
    </location>
    <ligand>
        <name>(2R)-2-phosphoglycerate</name>
        <dbReference type="ChEBI" id="CHEBI:58289"/>
    </ligand>
</feature>
<evidence type="ECO:0000256" key="4">
    <source>
        <dbReference type="ARBA" id="ARBA00017068"/>
    </source>
</evidence>
<feature type="binding site" evidence="12 15">
    <location>
        <position position="315"/>
    </location>
    <ligand>
        <name>Mg(2+)</name>
        <dbReference type="ChEBI" id="CHEBI:18420"/>
    </ligand>
</feature>
<feature type="active site" description="Proton donor" evidence="12 13">
    <location>
        <position position="208"/>
    </location>
</feature>
<dbReference type="Gene3D" id="3.30.390.10">
    <property type="entry name" value="Enolase-like, N-terminal domain"/>
    <property type="match status" value="1"/>
</dbReference>
<feature type="binding site" evidence="14">
    <location>
        <position position="167"/>
    </location>
    <ligand>
        <name>substrate</name>
    </ligand>
</feature>
<dbReference type="GO" id="GO:0009986">
    <property type="term" value="C:cell surface"/>
    <property type="evidence" value="ECO:0007669"/>
    <property type="project" value="UniProtKB-SubCell"/>
</dbReference>
<dbReference type="InterPro" id="IPR036849">
    <property type="entry name" value="Enolase-like_C_sf"/>
</dbReference>
<feature type="binding site" evidence="14">
    <location>
        <position position="158"/>
    </location>
    <ligand>
        <name>substrate</name>
    </ligand>
</feature>
<feature type="binding site" evidence="14">
    <location>
        <position position="391"/>
    </location>
    <ligand>
        <name>substrate</name>
    </ligand>
</feature>
<accession>A0A2G7HK20</accession>
<evidence type="ECO:0000256" key="2">
    <source>
        <dbReference type="ARBA" id="ARBA00009604"/>
    </source>
</evidence>
<proteinExistence type="inferred from homology"/>
<dbReference type="PROSITE" id="PS00164">
    <property type="entry name" value="ENOLASE"/>
    <property type="match status" value="1"/>
</dbReference>
<dbReference type="Gene3D" id="3.20.20.120">
    <property type="entry name" value="Enolase-like C-terminal domain"/>
    <property type="match status" value="1"/>
</dbReference>
<dbReference type="SFLD" id="SFLDG00178">
    <property type="entry name" value="enolase"/>
    <property type="match status" value="1"/>
</dbReference>
<keyword evidence="6 12" id="KW-0964">Secreted</keyword>
<dbReference type="SMART" id="SM01192">
    <property type="entry name" value="Enolase_C"/>
    <property type="match status" value="1"/>
</dbReference>
<dbReference type="EMBL" id="PEIK01000005">
    <property type="protein sequence ID" value="PIH04672.1"/>
    <property type="molecule type" value="Genomic_DNA"/>
</dbReference>
<dbReference type="Proteomes" id="UP000231322">
    <property type="component" value="Unassembled WGS sequence"/>
</dbReference>
<feature type="binding site" evidence="12">
    <location>
        <position position="166"/>
    </location>
    <ligand>
        <name>(2R)-2-phosphoglycerate</name>
        <dbReference type="ChEBI" id="CHEBI:58289"/>
    </ligand>
</feature>
<dbReference type="SUPFAM" id="SSF54826">
    <property type="entry name" value="Enolase N-terminal domain-like"/>
    <property type="match status" value="1"/>
</dbReference>
<evidence type="ECO:0000256" key="3">
    <source>
        <dbReference type="ARBA" id="ARBA00012058"/>
    </source>
</evidence>
<gene>
    <name evidence="12" type="primary">eno</name>
    <name evidence="18" type="ORF">CS538_08750</name>
</gene>
<organism evidence="18 19">
    <name type="scientific">Clostridium combesii</name>
    <dbReference type="NCBI Taxonomy" id="39481"/>
    <lineage>
        <taxon>Bacteria</taxon>
        <taxon>Bacillati</taxon>
        <taxon>Bacillota</taxon>
        <taxon>Clostridia</taxon>
        <taxon>Eubacteriales</taxon>
        <taxon>Clostridiaceae</taxon>
        <taxon>Clostridium</taxon>
    </lineage>
</organism>
<evidence type="ECO:0000256" key="13">
    <source>
        <dbReference type="PIRSR" id="PIRSR001400-1"/>
    </source>
</evidence>
<dbReference type="AlphaFoldDB" id="A0A2G7HK20"/>
<evidence type="ECO:0000256" key="12">
    <source>
        <dbReference type="HAMAP-Rule" id="MF_00318"/>
    </source>
</evidence>
<keyword evidence="19" id="KW-1185">Reference proteome</keyword>
<dbReference type="SUPFAM" id="SSF51604">
    <property type="entry name" value="Enolase C-terminal domain-like"/>
    <property type="match status" value="1"/>
</dbReference>
<dbReference type="InterPro" id="IPR020810">
    <property type="entry name" value="Enolase_C"/>
</dbReference>
<comment type="similarity">
    <text evidence="2 12">Belongs to the enolase family.</text>
</comment>
<evidence type="ECO:0000256" key="14">
    <source>
        <dbReference type="PIRSR" id="PIRSR001400-2"/>
    </source>
</evidence>
<dbReference type="PANTHER" id="PTHR11902:SF1">
    <property type="entry name" value="ENOLASE"/>
    <property type="match status" value="1"/>
</dbReference>
<feature type="binding site" evidence="12 15">
    <location>
        <position position="245"/>
    </location>
    <ligand>
        <name>Mg(2+)</name>
        <dbReference type="ChEBI" id="CHEBI:18420"/>
    </ligand>
</feature>
<dbReference type="GO" id="GO:0004634">
    <property type="term" value="F:phosphopyruvate hydratase activity"/>
    <property type="evidence" value="ECO:0007669"/>
    <property type="project" value="UniProtKB-UniRule"/>
</dbReference>
<evidence type="ECO:0000256" key="6">
    <source>
        <dbReference type="ARBA" id="ARBA00022525"/>
    </source>
</evidence>
<evidence type="ECO:0000256" key="9">
    <source>
        <dbReference type="ARBA" id="ARBA00023152"/>
    </source>
</evidence>
<keyword evidence="7 12" id="KW-0479">Metal-binding</keyword>
<dbReference type="GO" id="GO:0000015">
    <property type="term" value="C:phosphopyruvate hydratase complex"/>
    <property type="evidence" value="ECO:0007669"/>
    <property type="project" value="InterPro"/>
</dbReference>
<evidence type="ECO:0000256" key="10">
    <source>
        <dbReference type="ARBA" id="ARBA00023239"/>
    </source>
</evidence>
<feature type="binding site" evidence="12">
    <location>
        <position position="370"/>
    </location>
    <ligand>
        <name>(2R)-2-phosphoglycerate</name>
        <dbReference type="ChEBI" id="CHEBI:58289"/>
    </ligand>
</feature>
<evidence type="ECO:0000259" key="17">
    <source>
        <dbReference type="SMART" id="SM01193"/>
    </source>
</evidence>
<dbReference type="SFLD" id="SFLDS00001">
    <property type="entry name" value="Enolase"/>
    <property type="match status" value="1"/>
</dbReference>
<comment type="caution">
    <text evidence="18">The sequence shown here is derived from an EMBL/GenBank/DDBJ whole genome shotgun (WGS) entry which is preliminary data.</text>
</comment>
<reference evidence="18 19" key="1">
    <citation type="submission" date="2017-10" db="EMBL/GenBank/DDBJ databases">
        <title>Reclassification of Eubacterium combesii and discrepancies in the nomenclature of botulinum neurotoxin producing clostridia. Request for an Opinion.</title>
        <authorList>
            <person name="Dobritsa A.P."/>
            <person name="Kutumbaka K.K."/>
            <person name="Samadpour M."/>
        </authorList>
    </citation>
    <scope>NUCLEOTIDE SEQUENCE [LARGE SCALE GENOMIC DNA]</scope>
    <source>
        <strain evidence="18 19">DSM 20696</strain>
    </source>
</reference>
<dbReference type="GO" id="GO:0005576">
    <property type="term" value="C:extracellular region"/>
    <property type="evidence" value="ECO:0007669"/>
    <property type="project" value="UniProtKB-SubCell"/>
</dbReference>
<evidence type="ECO:0000256" key="11">
    <source>
        <dbReference type="ARBA" id="ARBA00048951"/>
    </source>
</evidence>
<evidence type="ECO:0000256" key="8">
    <source>
        <dbReference type="ARBA" id="ARBA00022842"/>
    </source>
</evidence>
<dbReference type="SMART" id="SM01193">
    <property type="entry name" value="Enolase_N"/>
    <property type="match status" value="1"/>
</dbReference>
<dbReference type="SFLD" id="SFLDF00002">
    <property type="entry name" value="enolase"/>
    <property type="match status" value="1"/>
</dbReference>
<keyword evidence="8 12" id="KW-0460">Magnesium</keyword>
<feature type="binding site" evidence="14">
    <location>
        <position position="315"/>
    </location>
    <ligand>
        <name>substrate</name>
    </ligand>
</feature>
<evidence type="ECO:0000256" key="1">
    <source>
        <dbReference type="ARBA" id="ARBA00005031"/>
    </source>
</evidence>
<dbReference type="HAMAP" id="MF_00318">
    <property type="entry name" value="Enolase"/>
    <property type="match status" value="1"/>
</dbReference>
<feature type="active site" description="Proton acceptor" evidence="12 13">
    <location>
        <position position="340"/>
    </location>
</feature>
<name>A0A2G7HK20_9CLOT</name>
<dbReference type="RefSeq" id="WP_045892751.1">
    <property type="nucleotide sequence ID" value="NZ_PEIK01000005.1"/>
</dbReference>
<feature type="binding site" evidence="12">
    <location>
        <position position="391"/>
    </location>
    <ligand>
        <name>(2R)-2-phosphoglycerate</name>
        <dbReference type="ChEBI" id="CHEBI:58289"/>
    </ligand>
</feature>
<dbReference type="InterPro" id="IPR000941">
    <property type="entry name" value="Enolase"/>
</dbReference>
<feature type="domain" description="Enolase C-terminal TIM barrel" evidence="16">
    <location>
        <begin position="142"/>
        <end position="428"/>
    </location>
</feature>
<dbReference type="InterPro" id="IPR029017">
    <property type="entry name" value="Enolase-like_N"/>
</dbReference>
<keyword evidence="5 12" id="KW-0963">Cytoplasm</keyword>
<dbReference type="EC" id="4.2.1.11" evidence="3 12"/>
<dbReference type="CDD" id="cd03313">
    <property type="entry name" value="enolase"/>
    <property type="match status" value="1"/>
</dbReference>
<dbReference type="Pfam" id="PF00113">
    <property type="entry name" value="Enolase_C"/>
    <property type="match status" value="1"/>
</dbReference>
<dbReference type="Pfam" id="PF03952">
    <property type="entry name" value="Enolase_N"/>
    <property type="match status" value="1"/>
</dbReference>
<keyword evidence="10 12" id="KW-0456">Lyase</keyword>
<evidence type="ECO:0000256" key="15">
    <source>
        <dbReference type="PIRSR" id="PIRSR001400-3"/>
    </source>
</evidence>
<comment type="cofactor">
    <cofactor evidence="15">
        <name>Mg(2+)</name>
        <dbReference type="ChEBI" id="CHEBI:18420"/>
    </cofactor>
    <text evidence="15">Mg(2+) is required for catalysis and for stabilizing the dimer.</text>
</comment>
<sequence length="431" mass="46420">MKNYIEIVDVYARQILDSRCNPTVEVEVELEDGTVGVAAVPSGASTGAFEAVELRDGDKSKYLGKGVLKAVDNVNTIIADELVGMNVLDQVAIDKTMIELDGTDNKAKLGANAMLGVSLACAKAAANSLGMSLYQYIGGVNAKVLPVPMMNIINGGKHADNNVDLQEFMIMPAGAPSFSEALRMCSEVYHALKSTLKSQGYDTGVGDEGGFAPNLKSNEEAIVVIIEAIKEAGYTPGKDIFIALDPASSEIFEDGKYNLAGEGRVLTPEEMANYYVELAEKYPIISIEDGMAEEDWDGWKILTEKIGNKVQLVGDDLFVTNTERLAKGIKLGVANSILIKLNQIGTLTETLNAIEMAERAGYTAVVSHRSGETEDTTIADLVVAVNAGQIKTGAPARSERVAKYNQLLRIEEELNDMGEYRGLKAFYNINK</sequence>
<evidence type="ECO:0000256" key="5">
    <source>
        <dbReference type="ARBA" id="ARBA00022490"/>
    </source>
</evidence>
<dbReference type="GO" id="GO:0006096">
    <property type="term" value="P:glycolytic process"/>
    <property type="evidence" value="ECO:0007669"/>
    <property type="project" value="UniProtKB-UniRule"/>
</dbReference>
<dbReference type="InterPro" id="IPR020811">
    <property type="entry name" value="Enolase_N"/>
</dbReference>
<protein>
    <recommendedName>
        <fullName evidence="4 12">Enolase</fullName>
        <ecNumber evidence="3 12">4.2.1.11</ecNumber>
    </recommendedName>
    <alternativeName>
        <fullName evidence="12">2-phospho-D-glycerate hydro-lyase</fullName>
    </alternativeName>
    <alternativeName>
        <fullName evidence="12">2-phosphoglycerate dehydratase</fullName>
    </alternativeName>
</protein>